<dbReference type="EMBL" id="CP004145">
    <property type="protein sequence ID" value="AGO60029.1"/>
    <property type="molecule type" value="Genomic_DNA"/>
</dbReference>
<dbReference type="RefSeq" id="WP_009886067.1">
    <property type="nucleotide sequence ID" value="NC_021592.1"/>
</dbReference>
<dbReference type="Proteomes" id="UP000014660">
    <property type="component" value="Chromosome"/>
</dbReference>
<keyword evidence="2" id="KW-1185">Reference proteome</keyword>
<evidence type="ECO:0000313" key="2">
    <source>
        <dbReference type="Proteomes" id="UP000014660"/>
    </source>
</evidence>
<proteinExistence type="predicted"/>
<name>S0APA8_FERAC</name>
<evidence type="ECO:0000313" key="1">
    <source>
        <dbReference type="EMBL" id="AGO60029.1"/>
    </source>
</evidence>
<organism evidence="1 2">
    <name type="scientific">Ferroplasma acidarmanus Fer1</name>
    <dbReference type="NCBI Taxonomy" id="333146"/>
    <lineage>
        <taxon>Archaea</taxon>
        <taxon>Methanobacteriati</taxon>
        <taxon>Thermoplasmatota</taxon>
        <taxon>Thermoplasmata</taxon>
        <taxon>Thermoplasmatales</taxon>
        <taxon>Ferroplasmaceae</taxon>
        <taxon>Ferroplasma</taxon>
    </lineage>
</organism>
<accession>S0APA8</accession>
<protein>
    <submittedName>
        <fullName evidence="1">Uncharacterized protein</fullName>
    </submittedName>
</protein>
<dbReference type="GeneID" id="16024193"/>
<dbReference type="AlphaFoldDB" id="S0APA8"/>
<reference evidence="1 2" key="1">
    <citation type="journal article" date="2007" name="Proc. Natl. Acad. Sci. U.S.A.">
        <title>Genome dynamics in a natural archaeal population.</title>
        <authorList>
            <person name="Allen E.E."/>
            <person name="Tyson G.W."/>
            <person name="Whitaker R.J."/>
            <person name="Detter J.C."/>
            <person name="Richardson P.M."/>
            <person name="Banfield J.F."/>
        </authorList>
    </citation>
    <scope>NUCLEOTIDE SEQUENCE [LARGE SCALE GENOMIC DNA]</scope>
    <source>
        <strain evidence="2">fer1</strain>
    </source>
</reference>
<dbReference type="KEGG" id="fac:FACI_IFERC01G0049"/>
<sequence>MDYEFNHAVNFIIIVDEPVDIFNLFTRSDDKAFKEAFTFPAPTNNVNQNFSFSAQLNQNFTLKKIIEGIDLAIFNINYGKKIRGAFRISTNVNNSNISSNEQIFSKLKDLVTNLQYTNVFAYEISITGIINYKNYEEFKQVENLQTMSSPKYRSIKIIDGADTSTDLREQYISEIDIEQNVIEPGKSNLLAVYRTPDFHIDSLTRLLADIGKIVNMIR</sequence>
<dbReference type="HOGENOM" id="CLU_1264532_0_0_2"/>
<gene>
    <name evidence="1" type="ORF">FACI_IFERC00001G0049</name>
</gene>